<keyword evidence="4" id="KW-1185">Reference proteome</keyword>
<reference evidence="3 4" key="1">
    <citation type="journal article" date="2022" name="Nat. Plants">
        <title>Genomes of leafy and leafless Platanthera orchids illuminate the evolution of mycoheterotrophy.</title>
        <authorList>
            <person name="Li M.H."/>
            <person name="Liu K.W."/>
            <person name="Li Z."/>
            <person name="Lu H.C."/>
            <person name="Ye Q.L."/>
            <person name="Zhang D."/>
            <person name="Wang J.Y."/>
            <person name="Li Y.F."/>
            <person name="Zhong Z.M."/>
            <person name="Liu X."/>
            <person name="Yu X."/>
            <person name="Liu D.K."/>
            <person name="Tu X.D."/>
            <person name="Liu B."/>
            <person name="Hao Y."/>
            <person name="Liao X.Y."/>
            <person name="Jiang Y.T."/>
            <person name="Sun W.H."/>
            <person name="Chen J."/>
            <person name="Chen Y.Q."/>
            <person name="Ai Y."/>
            <person name="Zhai J.W."/>
            <person name="Wu S.S."/>
            <person name="Zhou Z."/>
            <person name="Hsiao Y.Y."/>
            <person name="Wu W.L."/>
            <person name="Chen Y.Y."/>
            <person name="Lin Y.F."/>
            <person name="Hsu J.L."/>
            <person name="Li C.Y."/>
            <person name="Wang Z.W."/>
            <person name="Zhao X."/>
            <person name="Zhong W.Y."/>
            <person name="Ma X.K."/>
            <person name="Ma L."/>
            <person name="Huang J."/>
            <person name="Chen G.Z."/>
            <person name="Huang M.Z."/>
            <person name="Huang L."/>
            <person name="Peng D.H."/>
            <person name="Luo Y.B."/>
            <person name="Zou S.Q."/>
            <person name="Chen S.P."/>
            <person name="Lan S."/>
            <person name="Tsai W.C."/>
            <person name="Van de Peer Y."/>
            <person name="Liu Z.J."/>
        </authorList>
    </citation>
    <scope>NUCLEOTIDE SEQUENCE [LARGE SCALE GENOMIC DNA]</scope>
    <source>
        <strain evidence="3">Lor288</strain>
    </source>
</reference>
<comment type="caution">
    <text evidence="3">The sequence shown here is derived from an EMBL/GenBank/DDBJ whole genome shotgun (WGS) entry which is preliminary data.</text>
</comment>
<feature type="chain" id="PRO_5045751988" evidence="2">
    <location>
        <begin position="26"/>
        <end position="158"/>
    </location>
</feature>
<organism evidence="3 4">
    <name type="scientific">Platanthera guangdongensis</name>
    <dbReference type="NCBI Taxonomy" id="2320717"/>
    <lineage>
        <taxon>Eukaryota</taxon>
        <taxon>Viridiplantae</taxon>
        <taxon>Streptophyta</taxon>
        <taxon>Embryophyta</taxon>
        <taxon>Tracheophyta</taxon>
        <taxon>Spermatophyta</taxon>
        <taxon>Magnoliopsida</taxon>
        <taxon>Liliopsida</taxon>
        <taxon>Asparagales</taxon>
        <taxon>Orchidaceae</taxon>
        <taxon>Orchidoideae</taxon>
        <taxon>Orchideae</taxon>
        <taxon>Orchidinae</taxon>
        <taxon>Platanthera</taxon>
    </lineage>
</organism>
<keyword evidence="2" id="KW-0732">Signal</keyword>
<feature type="transmembrane region" description="Helical" evidence="1">
    <location>
        <begin position="106"/>
        <end position="125"/>
    </location>
</feature>
<protein>
    <submittedName>
        <fullName evidence="3">Uncharacterized protein</fullName>
    </submittedName>
</protein>
<dbReference type="Proteomes" id="UP001412067">
    <property type="component" value="Unassembled WGS sequence"/>
</dbReference>
<feature type="signal peptide" evidence="2">
    <location>
        <begin position="1"/>
        <end position="25"/>
    </location>
</feature>
<evidence type="ECO:0000256" key="1">
    <source>
        <dbReference type="SAM" id="Phobius"/>
    </source>
</evidence>
<keyword evidence="1" id="KW-1133">Transmembrane helix</keyword>
<dbReference type="EMBL" id="JBBWWR010000003">
    <property type="protein sequence ID" value="KAK8969066.1"/>
    <property type="molecule type" value="Genomic_DNA"/>
</dbReference>
<evidence type="ECO:0000256" key="2">
    <source>
        <dbReference type="SAM" id="SignalP"/>
    </source>
</evidence>
<evidence type="ECO:0000313" key="4">
    <source>
        <dbReference type="Proteomes" id="UP001412067"/>
    </source>
</evidence>
<keyword evidence="1" id="KW-0812">Transmembrane</keyword>
<name>A0ABR2N089_9ASPA</name>
<proteinExistence type="predicted"/>
<keyword evidence="1" id="KW-0472">Membrane</keyword>
<evidence type="ECO:0000313" key="3">
    <source>
        <dbReference type="EMBL" id="KAK8969066.1"/>
    </source>
</evidence>
<sequence>MGSPTNQRRRWPGLLLLLAVFVVVAEIVTYPTESGRLDTAKNAVHNWTKSIRSPSSASPSLSTTLIFPDEEDGRCQKWLEAEDNVSYSRNFEKDPVLIAGADQVPVLAPIFYCIVQFFQCFYVGWILSSKLLYLFMILSTSRRLFLLFCLSRPLFYTS</sequence>
<gene>
    <name evidence="3" type="ORF">KSP40_PGU017253</name>
</gene>
<accession>A0ABR2N089</accession>